<feature type="region of interest" description="Disordered" evidence="1">
    <location>
        <begin position="241"/>
        <end position="297"/>
    </location>
</feature>
<evidence type="ECO:0000313" key="3">
    <source>
        <dbReference type="EMBL" id="GLP95971.1"/>
    </source>
</evidence>
<name>A0AA37RVF3_9GAMM</name>
<feature type="signal peptide" evidence="2">
    <location>
        <begin position="1"/>
        <end position="26"/>
    </location>
</feature>
<protein>
    <submittedName>
        <fullName evidence="3">Uncharacterized protein</fullName>
    </submittedName>
</protein>
<accession>A0AA37RVF3</accession>
<proteinExistence type="predicted"/>
<evidence type="ECO:0000313" key="4">
    <source>
        <dbReference type="Proteomes" id="UP001161422"/>
    </source>
</evidence>
<feature type="chain" id="PRO_5041410970" evidence="2">
    <location>
        <begin position="27"/>
        <end position="674"/>
    </location>
</feature>
<feature type="compositionally biased region" description="Pro residues" evidence="1">
    <location>
        <begin position="244"/>
        <end position="290"/>
    </location>
</feature>
<reference evidence="3" key="1">
    <citation type="journal article" date="2014" name="Int. J. Syst. Evol. Microbiol.">
        <title>Complete genome sequence of Corynebacterium casei LMG S-19264T (=DSM 44701T), isolated from a smear-ripened cheese.</title>
        <authorList>
            <consortium name="US DOE Joint Genome Institute (JGI-PGF)"/>
            <person name="Walter F."/>
            <person name="Albersmeier A."/>
            <person name="Kalinowski J."/>
            <person name="Ruckert C."/>
        </authorList>
    </citation>
    <scope>NUCLEOTIDE SEQUENCE</scope>
    <source>
        <strain evidence="3">NBRC 101628</strain>
    </source>
</reference>
<keyword evidence="2" id="KW-0732">Signal</keyword>
<comment type="caution">
    <text evidence="3">The sequence shown here is derived from an EMBL/GenBank/DDBJ whole genome shotgun (WGS) entry which is preliminary data.</text>
</comment>
<sequence length="674" mass="75999">MPFQRFTAGLTGALILPVLLCGAALACENQADPAQANSLKLTHLGDAFPDFNITDYSEFFPGPLGTGTRLSGNNSYIGFPKWSSSSNVRVQVWFGDLDKREDQRFPWTHIVGSSEGDQTIRVDRNSVQVQFGSQFPGIYDAFDFEETRFMYMEICRGQLSITDGIRLGVLTHTAISPERLSYDRAYTRENNFYKGVVQAFALQDIGNEANSVHYRAIGYEKLLPDTKTQFELVNVKHVLKATPINPPTNPGQPPDPGTPITPPNPGGPGVPPNPGEPDKPITPPTVPIDPPNQDKLDLSSSAIKTQADWDAAFLALYKDRRPVMNITVGDDTGRFAWEAPVWIKAYITMAEAFGDGKYIEWAVELVDHLFNYTDEKRVERGEIKLDPDGYWQAPKFYMNNYGTPVPGWRHYNPKNGKKWRVQALQDGRILSGVMALVNFIKRHQIQELMPKADEYLAKAQRIVDSHDTSYSQTKQADVVGSYYYPNTNDQIGDNGLFSRPIPFNHNLSQAFVQMYIEKWTNGASGYQTRVNQLTTFFTDKLEDQNDGTCIWRYQHHSQNPNTKFEDLNHGDIDIEFINAADREGYFNNEAVMNCLTKNFSERMKKSADQYANLVDGSGIASGAHQINTGWHWVGLTKYDPQVKRDVLATINRHSPTPTWYGTYLAWANMLKLAQ</sequence>
<gene>
    <name evidence="3" type="ORF">GCM10007895_12770</name>
</gene>
<organism evidence="3 4">
    <name type="scientific">Paraferrimonas sedimenticola</name>
    <dbReference type="NCBI Taxonomy" id="375674"/>
    <lineage>
        <taxon>Bacteria</taxon>
        <taxon>Pseudomonadati</taxon>
        <taxon>Pseudomonadota</taxon>
        <taxon>Gammaproteobacteria</taxon>
        <taxon>Alteromonadales</taxon>
        <taxon>Ferrimonadaceae</taxon>
        <taxon>Paraferrimonas</taxon>
    </lineage>
</organism>
<reference evidence="3" key="2">
    <citation type="submission" date="2023-01" db="EMBL/GenBank/DDBJ databases">
        <title>Draft genome sequence of Paraferrimonas sedimenticola strain NBRC 101628.</title>
        <authorList>
            <person name="Sun Q."/>
            <person name="Mori K."/>
        </authorList>
    </citation>
    <scope>NUCLEOTIDE SEQUENCE</scope>
    <source>
        <strain evidence="3">NBRC 101628</strain>
    </source>
</reference>
<dbReference type="RefSeq" id="WP_095506534.1">
    <property type="nucleotide sequence ID" value="NZ_BSNC01000003.1"/>
</dbReference>
<evidence type="ECO:0000256" key="1">
    <source>
        <dbReference type="SAM" id="MobiDB-lite"/>
    </source>
</evidence>
<evidence type="ECO:0000256" key="2">
    <source>
        <dbReference type="SAM" id="SignalP"/>
    </source>
</evidence>
<dbReference type="Proteomes" id="UP001161422">
    <property type="component" value="Unassembled WGS sequence"/>
</dbReference>
<keyword evidence="4" id="KW-1185">Reference proteome</keyword>
<dbReference type="PROSITE" id="PS51257">
    <property type="entry name" value="PROKAR_LIPOPROTEIN"/>
    <property type="match status" value="1"/>
</dbReference>
<dbReference type="EMBL" id="BSNC01000003">
    <property type="protein sequence ID" value="GLP95971.1"/>
    <property type="molecule type" value="Genomic_DNA"/>
</dbReference>
<dbReference type="AlphaFoldDB" id="A0AA37RVF3"/>